<dbReference type="SUPFAM" id="SSF48371">
    <property type="entry name" value="ARM repeat"/>
    <property type="match status" value="1"/>
</dbReference>
<dbReference type="EMBL" id="CP099837">
    <property type="protein sequence ID" value="USY18346.1"/>
    <property type="molecule type" value="Genomic_DNA"/>
</dbReference>
<dbReference type="Gene3D" id="1.25.10.10">
    <property type="entry name" value="Leucine-rich Repeat Variant"/>
    <property type="match status" value="1"/>
</dbReference>
<evidence type="ECO:0000313" key="1">
    <source>
        <dbReference type="EMBL" id="USY18346.1"/>
    </source>
</evidence>
<sequence>MAMFVHLTPRANISRVRRSGVRTTMGNEGVHGVFCFPVLPSYTVTHQWLRELARHHGPRGLVGVYLRLPDDEPVTVGHYGDSDGPERVAAAEAVRVVAGLEDPRGWEVFIPRKVTRNEVHRIREVRQVTGWRYFPDAHGTAPCTCQGCVEPGGYGSRRLLERNPHPLDGPPPPPRVLLERIAEASNRGDTIALREALSWLGQRRRGPLDRVTALSGHPEPLVRATLAEAITPWGTPGVDTLLAHLAEDPDPKVREAATLAIETRSTNSSG</sequence>
<gene>
    <name evidence="1" type="ORF">NE857_23945</name>
</gene>
<evidence type="ECO:0000313" key="2">
    <source>
        <dbReference type="Proteomes" id="UP001055940"/>
    </source>
</evidence>
<accession>A0ABY5D1V5</accession>
<name>A0ABY5D1V5_9ACTN</name>
<dbReference type="Pfam" id="PF13646">
    <property type="entry name" value="HEAT_2"/>
    <property type="match status" value="1"/>
</dbReference>
<organism evidence="1 2">
    <name type="scientific">Nocardiopsis exhalans</name>
    <dbReference type="NCBI Taxonomy" id="163604"/>
    <lineage>
        <taxon>Bacteria</taxon>
        <taxon>Bacillati</taxon>
        <taxon>Actinomycetota</taxon>
        <taxon>Actinomycetes</taxon>
        <taxon>Streptosporangiales</taxon>
        <taxon>Nocardiopsidaceae</taxon>
        <taxon>Nocardiopsis</taxon>
    </lineage>
</organism>
<keyword evidence="2" id="KW-1185">Reference proteome</keyword>
<proteinExistence type="predicted"/>
<protein>
    <submittedName>
        <fullName evidence="1">HEAT repeat domain-containing protein</fullName>
    </submittedName>
</protein>
<dbReference type="RefSeq" id="WP_254417746.1">
    <property type="nucleotide sequence ID" value="NZ_BAAAJB010000035.1"/>
</dbReference>
<dbReference type="InterPro" id="IPR011989">
    <property type="entry name" value="ARM-like"/>
</dbReference>
<dbReference type="InterPro" id="IPR016024">
    <property type="entry name" value="ARM-type_fold"/>
</dbReference>
<reference evidence="1" key="1">
    <citation type="submission" date="2022-06" db="EMBL/GenBank/DDBJ databases">
        <authorList>
            <person name="Ping M."/>
        </authorList>
    </citation>
    <scope>NUCLEOTIDE SEQUENCE</scope>
    <source>
        <strain evidence="1">JCM11759T</strain>
    </source>
</reference>
<dbReference type="Proteomes" id="UP001055940">
    <property type="component" value="Chromosome"/>
</dbReference>